<dbReference type="GO" id="GO:0005829">
    <property type="term" value="C:cytosol"/>
    <property type="evidence" value="ECO:0007669"/>
    <property type="project" value="TreeGrafter"/>
</dbReference>
<comment type="subcellular location">
    <subcellularLocation>
        <location evidence="1">Cytoplasm</location>
    </subcellularLocation>
</comment>
<dbReference type="Gene3D" id="3.30.930.10">
    <property type="entry name" value="Bira Bifunctional Protein, Domain 2"/>
    <property type="match status" value="1"/>
</dbReference>
<feature type="compositionally biased region" description="Basic and acidic residues" evidence="14">
    <location>
        <begin position="563"/>
        <end position="578"/>
    </location>
</feature>
<dbReference type="GO" id="GO:0005739">
    <property type="term" value="C:mitochondrion"/>
    <property type="evidence" value="ECO:0007669"/>
    <property type="project" value="UniProtKB-ARBA"/>
</dbReference>
<evidence type="ECO:0000256" key="14">
    <source>
        <dbReference type="SAM" id="MobiDB-lite"/>
    </source>
</evidence>
<keyword evidence="9" id="KW-0030">Aminoacyl-tRNA synthetase</keyword>
<keyword evidence="6" id="KW-0547">Nucleotide-binding</keyword>
<dbReference type="OrthoDB" id="1906957at2759"/>
<dbReference type="EMBL" id="KZ679256">
    <property type="protein sequence ID" value="PTB46923.1"/>
    <property type="molecule type" value="Genomic_DNA"/>
</dbReference>
<comment type="function">
    <text evidence="12">Catalyzes the aminoacylation of histidyl-tRNA in both the cytoplasm and the mitochondrion.</text>
</comment>
<dbReference type="GO" id="GO:0003723">
    <property type="term" value="F:RNA binding"/>
    <property type="evidence" value="ECO:0007669"/>
    <property type="project" value="TreeGrafter"/>
</dbReference>
<evidence type="ECO:0000256" key="7">
    <source>
        <dbReference type="ARBA" id="ARBA00022840"/>
    </source>
</evidence>
<keyword evidence="5" id="KW-0436">Ligase</keyword>
<evidence type="ECO:0000256" key="2">
    <source>
        <dbReference type="ARBA" id="ARBA00008226"/>
    </source>
</evidence>
<evidence type="ECO:0000259" key="15">
    <source>
        <dbReference type="PROSITE" id="PS50862"/>
    </source>
</evidence>
<dbReference type="CDD" id="cd00773">
    <property type="entry name" value="HisRS-like_core"/>
    <property type="match status" value="1"/>
</dbReference>
<name>A0A2T3ZQ38_TRIA4</name>
<feature type="compositionally biased region" description="Low complexity" evidence="14">
    <location>
        <begin position="579"/>
        <end position="594"/>
    </location>
</feature>
<dbReference type="AlphaFoldDB" id="A0A2T3ZQ38"/>
<accession>A0A2T3ZQ38</accession>
<sequence>MKIVLATFRSLRPYRPLSQLHRLRLATPIPRTLSSFHSQAPTVDMAPKTKFELKTAKGTKDWSGKDMVIRDKIFSTITEVFKRHGGVTIDTPVFELKEILAGKYGEDSKLIYDLADQGGEICSLRYDLTVPFARFLAMNKDIQNIKRYHIAKVYRRDQPAMTKGRMREFYQCDFDIAGTYDSMLPDAEVIRIITEVFEGLGWNGAYTIKLNHRKILDGIFQVCGVPEDKIRTISSAVDKLDKLPWADVRKEMTEEKGLDGKIADRIGEWVVLRGRHELLEKLRSDEKLSANESMKQGIADVTLLFEYLEAFGALDKVSFDLGLARGLDYYTGLIYEVVTEGSAPEATPGSEAAAAKPSKKKSKSNGEDDDRSDDPTIGVGSVAAGGRYDNLVGMFSGKNQIPCVGISFGVDRIFSITKARMAADKSAEQVRGNEVDVYVMALGGKGLVKERLEICAQLWQAGIKAEFLYKAKPKMQAQFKAAEANGVPFAIFIGEDELAQGKIKVKEMGLKDGHPEKDGVLVDTSRMAEELKYRIQRKRELESITIQAEGLKVVDGIKGNQAAKKEAEAKAEEAKAEEAPAAPTADATTETLAS</sequence>
<dbReference type="CDD" id="cd00859">
    <property type="entry name" value="HisRS_anticodon"/>
    <property type="match status" value="1"/>
</dbReference>
<proteinExistence type="inferred from homology"/>
<dbReference type="FunFam" id="3.40.50.800:FF:000015">
    <property type="entry name" value="Histidyl-tRNA synthetase, mitochondrial"/>
    <property type="match status" value="1"/>
</dbReference>
<dbReference type="EC" id="6.1.1.21" evidence="3"/>
<evidence type="ECO:0000256" key="11">
    <source>
        <dbReference type="ARBA" id="ARBA00047639"/>
    </source>
</evidence>
<gene>
    <name evidence="16" type="ORF">M441DRAFT_157333</name>
</gene>
<dbReference type="GO" id="GO:0032543">
    <property type="term" value="P:mitochondrial translation"/>
    <property type="evidence" value="ECO:0007669"/>
    <property type="project" value="TreeGrafter"/>
</dbReference>
<evidence type="ECO:0000256" key="3">
    <source>
        <dbReference type="ARBA" id="ARBA00012815"/>
    </source>
</evidence>
<comment type="similarity">
    <text evidence="2">Belongs to the class-II aminoacyl-tRNA synthetase family.</text>
</comment>
<dbReference type="GO" id="GO:0006427">
    <property type="term" value="P:histidyl-tRNA aminoacylation"/>
    <property type="evidence" value="ECO:0007669"/>
    <property type="project" value="InterPro"/>
</dbReference>
<protein>
    <recommendedName>
        <fullName evidence="13">Histidine--tRNA ligase, mitochondrial</fullName>
        <ecNumber evidence="3">6.1.1.21</ecNumber>
    </recommendedName>
    <alternativeName>
        <fullName evidence="10">Histidyl-tRNA synthetase</fullName>
    </alternativeName>
</protein>
<dbReference type="PANTHER" id="PTHR11476:SF7">
    <property type="entry name" value="HISTIDINE--TRNA LIGASE"/>
    <property type="match status" value="1"/>
</dbReference>
<dbReference type="SUPFAM" id="SSF52954">
    <property type="entry name" value="Class II aaRS ABD-related"/>
    <property type="match status" value="1"/>
</dbReference>
<keyword evidence="4" id="KW-0963">Cytoplasm</keyword>
<dbReference type="GO" id="GO:0004821">
    <property type="term" value="F:histidine-tRNA ligase activity"/>
    <property type="evidence" value="ECO:0007669"/>
    <property type="project" value="UniProtKB-EC"/>
</dbReference>
<dbReference type="Pfam" id="PF13393">
    <property type="entry name" value="tRNA-synt_His"/>
    <property type="match status" value="1"/>
</dbReference>
<evidence type="ECO:0000313" key="16">
    <source>
        <dbReference type="EMBL" id="PTB46923.1"/>
    </source>
</evidence>
<keyword evidence="17" id="KW-1185">Reference proteome</keyword>
<comment type="catalytic activity">
    <reaction evidence="11">
        <text>tRNA(His) + L-histidine + ATP = L-histidyl-tRNA(His) + AMP + diphosphate + H(+)</text>
        <dbReference type="Rhea" id="RHEA:17313"/>
        <dbReference type="Rhea" id="RHEA-COMP:9665"/>
        <dbReference type="Rhea" id="RHEA-COMP:9689"/>
        <dbReference type="ChEBI" id="CHEBI:15378"/>
        <dbReference type="ChEBI" id="CHEBI:30616"/>
        <dbReference type="ChEBI" id="CHEBI:33019"/>
        <dbReference type="ChEBI" id="CHEBI:57595"/>
        <dbReference type="ChEBI" id="CHEBI:78442"/>
        <dbReference type="ChEBI" id="CHEBI:78527"/>
        <dbReference type="ChEBI" id="CHEBI:456215"/>
        <dbReference type="EC" id="6.1.1.21"/>
    </reaction>
</comment>
<feature type="region of interest" description="Disordered" evidence="14">
    <location>
        <begin position="562"/>
        <end position="594"/>
    </location>
</feature>
<evidence type="ECO:0000256" key="9">
    <source>
        <dbReference type="ARBA" id="ARBA00023146"/>
    </source>
</evidence>
<dbReference type="InterPro" id="IPR045864">
    <property type="entry name" value="aa-tRNA-synth_II/BPL/LPL"/>
</dbReference>
<dbReference type="PROSITE" id="PS50862">
    <property type="entry name" value="AA_TRNA_LIGASE_II"/>
    <property type="match status" value="1"/>
</dbReference>
<evidence type="ECO:0000256" key="4">
    <source>
        <dbReference type="ARBA" id="ARBA00022490"/>
    </source>
</evidence>
<dbReference type="Pfam" id="PF03129">
    <property type="entry name" value="HGTP_anticodon"/>
    <property type="match status" value="1"/>
</dbReference>
<evidence type="ECO:0000256" key="8">
    <source>
        <dbReference type="ARBA" id="ARBA00022917"/>
    </source>
</evidence>
<dbReference type="Proteomes" id="UP000240493">
    <property type="component" value="Unassembled WGS sequence"/>
</dbReference>
<reference evidence="16 17" key="1">
    <citation type="submission" date="2016-07" db="EMBL/GenBank/DDBJ databases">
        <title>Multiple horizontal gene transfer events from other fungi enriched the ability of initially mycotrophic Trichoderma (Ascomycota) to feed on dead plant biomass.</title>
        <authorList>
            <consortium name="DOE Joint Genome Institute"/>
            <person name="Aerts A."/>
            <person name="Atanasova L."/>
            <person name="Chenthamara K."/>
            <person name="Zhang J."/>
            <person name="Grujic M."/>
            <person name="Henrissat B."/>
            <person name="Kuo A."/>
            <person name="Salamov A."/>
            <person name="Lipzen A."/>
            <person name="Labutti K."/>
            <person name="Barry K."/>
            <person name="Miao Y."/>
            <person name="Rahimi M.J."/>
            <person name="Shen Q."/>
            <person name="Grigoriev I.V."/>
            <person name="Kubicek C.P."/>
            <person name="Druzhinina I.S."/>
        </authorList>
    </citation>
    <scope>NUCLEOTIDE SEQUENCE [LARGE SCALE GENOMIC DNA]</scope>
    <source>
        <strain evidence="16 17">CBS 433.97</strain>
    </source>
</reference>
<organism evidence="16 17">
    <name type="scientific">Trichoderma asperellum (strain ATCC 204424 / CBS 433.97 / NBRC 101777)</name>
    <dbReference type="NCBI Taxonomy" id="1042311"/>
    <lineage>
        <taxon>Eukaryota</taxon>
        <taxon>Fungi</taxon>
        <taxon>Dikarya</taxon>
        <taxon>Ascomycota</taxon>
        <taxon>Pezizomycotina</taxon>
        <taxon>Sordariomycetes</taxon>
        <taxon>Hypocreomycetidae</taxon>
        <taxon>Hypocreales</taxon>
        <taxon>Hypocreaceae</taxon>
        <taxon>Trichoderma</taxon>
    </lineage>
</organism>
<keyword evidence="8" id="KW-0648">Protein biosynthesis</keyword>
<dbReference type="InterPro" id="IPR036621">
    <property type="entry name" value="Anticodon-bd_dom_sf"/>
</dbReference>
<evidence type="ECO:0000256" key="5">
    <source>
        <dbReference type="ARBA" id="ARBA00022598"/>
    </source>
</evidence>
<evidence type="ECO:0000256" key="10">
    <source>
        <dbReference type="ARBA" id="ARBA00030619"/>
    </source>
</evidence>
<dbReference type="STRING" id="1042311.A0A2T3ZQ38"/>
<dbReference type="InterPro" id="IPR015807">
    <property type="entry name" value="His-tRNA-ligase"/>
</dbReference>
<dbReference type="SUPFAM" id="SSF55681">
    <property type="entry name" value="Class II aaRS and biotin synthetases"/>
    <property type="match status" value="1"/>
</dbReference>
<evidence type="ECO:0000313" key="17">
    <source>
        <dbReference type="Proteomes" id="UP000240493"/>
    </source>
</evidence>
<feature type="domain" description="Aminoacyl-transfer RNA synthetases class-II family profile" evidence="15">
    <location>
        <begin position="58"/>
        <end position="348"/>
    </location>
</feature>
<dbReference type="InterPro" id="IPR041715">
    <property type="entry name" value="HisRS-like_core"/>
</dbReference>
<dbReference type="InterPro" id="IPR004154">
    <property type="entry name" value="Anticodon-bd"/>
</dbReference>
<dbReference type="GO" id="GO:0005524">
    <property type="term" value="F:ATP binding"/>
    <property type="evidence" value="ECO:0007669"/>
    <property type="project" value="UniProtKB-KW"/>
</dbReference>
<dbReference type="FunFam" id="3.30.930.10:FF:000021">
    <property type="entry name" value="Probable histidine--tRNA ligase, mitochondrial"/>
    <property type="match status" value="1"/>
</dbReference>
<evidence type="ECO:0000256" key="13">
    <source>
        <dbReference type="ARBA" id="ARBA00067413"/>
    </source>
</evidence>
<evidence type="ECO:0000256" key="12">
    <source>
        <dbReference type="ARBA" id="ARBA00058343"/>
    </source>
</evidence>
<dbReference type="InterPro" id="IPR033656">
    <property type="entry name" value="HisRS_anticodon"/>
</dbReference>
<dbReference type="PANTHER" id="PTHR11476">
    <property type="entry name" value="HISTIDYL-TRNA SYNTHETASE"/>
    <property type="match status" value="1"/>
</dbReference>
<dbReference type="InterPro" id="IPR006195">
    <property type="entry name" value="aa-tRNA-synth_II"/>
</dbReference>
<evidence type="ECO:0000256" key="1">
    <source>
        <dbReference type="ARBA" id="ARBA00004496"/>
    </source>
</evidence>
<dbReference type="NCBIfam" id="TIGR00442">
    <property type="entry name" value="hisS"/>
    <property type="match status" value="1"/>
</dbReference>
<keyword evidence="7" id="KW-0067">ATP-binding</keyword>
<dbReference type="HAMAP" id="MF_00127">
    <property type="entry name" value="His_tRNA_synth"/>
    <property type="match status" value="1"/>
</dbReference>
<evidence type="ECO:0000256" key="6">
    <source>
        <dbReference type="ARBA" id="ARBA00022741"/>
    </source>
</evidence>
<feature type="region of interest" description="Disordered" evidence="14">
    <location>
        <begin position="343"/>
        <end position="380"/>
    </location>
</feature>
<dbReference type="Gene3D" id="3.40.50.800">
    <property type="entry name" value="Anticodon-binding domain"/>
    <property type="match status" value="1"/>
</dbReference>